<proteinExistence type="predicted"/>
<dbReference type="CDD" id="cd00038">
    <property type="entry name" value="CAP_ED"/>
    <property type="match status" value="1"/>
</dbReference>
<dbReference type="Gene3D" id="2.60.120.10">
    <property type="entry name" value="Jelly Rolls"/>
    <property type="match status" value="1"/>
</dbReference>
<keyword evidence="3" id="KW-0804">Transcription</keyword>
<keyword evidence="6" id="KW-1185">Reference proteome</keyword>
<keyword evidence="1" id="KW-0805">Transcription regulation</keyword>
<sequence length="255" mass="27539">MSATEPTDPGTHGGDPRANAILAALPPAELARLRALGEVQELDVRASVYEPGGAITDVYFPLDAVFSMVAVLQDESSVEVGTIGFEGMVGLPAFLGSTSSPHAAYCQVPGRALRVGLPELRDVLTDDGALHDQLHQYVSATMVQLAQNVACNTGHQVEQRICRWLLTTHDRVRRPDFPLTQEFLAQMLGARRPTVSELAGRLQQRGLISYSRGQMTILDRAGLEACTCECYWTIRRTFPGIADAATDPHDASSPA</sequence>
<dbReference type="SMART" id="SM00100">
    <property type="entry name" value="cNMP"/>
    <property type="match status" value="1"/>
</dbReference>
<evidence type="ECO:0000256" key="2">
    <source>
        <dbReference type="ARBA" id="ARBA00023125"/>
    </source>
</evidence>
<gene>
    <name evidence="5" type="ORF">PGB27_16840</name>
</gene>
<dbReference type="PROSITE" id="PS51063">
    <property type="entry name" value="HTH_CRP_2"/>
    <property type="match status" value="1"/>
</dbReference>
<dbReference type="InterPro" id="IPR000595">
    <property type="entry name" value="cNMP-bd_dom"/>
</dbReference>
<dbReference type="Proteomes" id="UP001300763">
    <property type="component" value="Unassembled WGS sequence"/>
</dbReference>
<dbReference type="SMART" id="SM00419">
    <property type="entry name" value="HTH_CRP"/>
    <property type="match status" value="1"/>
</dbReference>
<dbReference type="InterPro" id="IPR050397">
    <property type="entry name" value="Env_Response_Regulators"/>
</dbReference>
<name>A0ABT5SXY6_9PSEU</name>
<dbReference type="EMBL" id="JAQZAO010000007">
    <property type="protein sequence ID" value="MDD7967006.1"/>
    <property type="molecule type" value="Genomic_DNA"/>
</dbReference>
<dbReference type="PANTHER" id="PTHR24567">
    <property type="entry name" value="CRP FAMILY TRANSCRIPTIONAL REGULATORY PROTEIN"/>
    <property type="match status" value="1"/>
</dbReference>
<evidence type="ECO:0000256" key="1">
    <source>
        <dbReference type="ARBA" id="ARBA00023015"/>
    </source>
</evidence>
<reference evidence="5 6" key="1">
    <citation type="submission" date="2023-02" db="EMBL/GenBank/DDBJ databases">
        <title>Genome sequencing required for Actinomycetospora new species description.</title>
        <authorList>
            <person name="Saimee Y."/>
            <person name="Duangmal K."/>
        </authorList>
    </citation>
    <scope>NUCLEOTIDE SEQUENCE [LARGE SCALE GENOMIC DNA]</scope>
    <source>
        <strain evidence="5 6">DW7H6</strain>
    </source>
</reference>
<dbReference type="SUPFAM" id="SSF46785">
    <property type="entry name" value="Winged helix' DNA-binding domain"/>
    <property type="match status" value="1"/>
</dbReference>
<protein>
    <submittedName>
        <fullName evidence="5">Crp/Fnr family transcriptional regulator</fullName>
    </submittedName>
</protein>
<dbReference type="PANTHER" id="PTHR24567:SF74">
    <property type="entry name" value="HTH-TYPE TRANSCRIPTIONAL REGULATOR ARCR"/>
    <property type="match status" value="1"/>
</dbReference>
<dbReference type="InterPro" id="IPR036390">
    <property type="entry name" value="WH_DNA-bd_sf"/>
</dbReference>
<dbReference type="InterPro" id="IPR012318">
    <property type="entry name" value="HTH_CRP"/>
</dbReference>
<keyword evidence="2" id="KW-0238">DNA-binding</keyword>
<dbReference type="InterPro" id="IPR014710">
    <property type="entry name" value="RmlC-like_jellyroll"/>
</dbReference>
<dbReference type="InterPro" id="IPR036388">
    <property type="entry name" value="WH-like_DNA-bd_sf"/>
</dbReference>
<accession>A0ABT5SXY6</accession>
<dbReference type="RefSeq" id="WP_274201543.1">
    <property type="nucleotide sequence ID" value="NZ_JAQZAO010000007.1"/>
</dbReference>
<dbReference type="Gene3D" id="1.10.10.10">
    <property type="entry name" value="Winged helix-like DNA-binding domain superfamily/Winged helix DNA-binding domain"/>
    <property type="match status" value="1"/>
</dbReference>
<dbReference type="SUPFAM" id="SSF51206">
    <property type="entry name" value="cAMP-binding domain-like"/>
    <property type="match status" value="1"/>
</dbReference>
<comment type="caution">
    <text evidence="5">The sequence shown here is derived from an EMBL/GenBank/DDBJ whole genome shotgun (WGS) entry which is preliminary data.</text>
</comment>
<feature type="domain" description="HTH crp-type" evidence="4">
    <location>
        <begin position="155"/>
        <end position="221"/>
    </location>
</feature>
<evidence type="ECO:0000313" key="6">
    <source>
        <dbReference type="Proteomes" id="UP001300763"/>
    </source>
</evidence>
<dbReference type="InterPro" id="IPR018490">
    <property type="entry name" value="cNMP-bd_dom_sf"/>
</dbReference>
<evidence type="ECO:0000256" key="3">
    <source>
        <dbReference type="ARBA" id="ARBA00023163"/>
    </source>
</evidence>
<evidence type="ECO:0000259" key="4">
    <source>
        <dbReference type="PROSITE" id="PS51063"/>
    </source>
</evidence>
<organism evidence="5 6">
    <name type="scientific">Actinomycetospora lemnae</name>
    <dbReference type="NCBI Taxonomy" id="3019891"/>
    <lineage>
        <taxon>Bacteria</taxon>
        <taxon>Bacillati</taxon>
        <taxon>Actinomycetota</taxon>
        <taxon>Actinomycetes</taxon>
        <taxon>Pseudonocardiales</taxon>
        <taxon>Pseudonocardiaceae</taxon>
        <taxon>Actinomycetospora</taxon>
    </lineage>
</organism>
<evidence type="ECO:0000313" key="5">
    <source>
        <dbReference type="EMBL" id="MDD7967006.1"/>
    </source>
</evidence>
<dbReference type="Pfam" id="PF13545">
    <property type="entry name" value="HTH_Crp_2"/>
    <property type="match status" value="1"/>
</dbReference>